<dbReference type="EMBL" id="JACCBH010000001">
    <property type="protein sequence ID" value="NYD54512.1"/>
    <property type="molecule type" value="Genomic_DNA"/>
</dbReference>
<reference evidence="2 3" key="1">
    <citation type="submission" date="2020-07" db="EMBL/GenBank/DDBJ databases">
        <title>Sequencing the genomes of 1000 actinobacteria strains.</title>
        <authorList>
            <person name="Klenk H.-P."/>
        </authorList>
    </citation>
    <scope>NUCLEOTIDE SEQUENCE [LARGE SCALE GENOMIC DNA]</scope>
    <source>
        <strain evidence="2 3">DSM 22185</strain>
    </source>
</reference>
<evidence type="ECO:0000313" key="3">
    <source>
        <dbReference type="Proteomes" id="UP000552045"/>
    </source>
</evidence>
<keyword evidence="3" id="KW-1185">Reference proteome</keyword>
<dbReference type="Proteomes" id="UP000552045">
    <property type="component" value="Unassembled WGS sequence"/>
</dbReference>
<comment type="caution">
    <text evidence="2">The sequence shown here is derived from an EMBL/GenBank/DDBJ whole genome shotgun (WGS) entry which is preliminary data.</text>
</comment>
<feature type="compositionally biased region" description="Pro residues" evidence="1">
    <location>
        <begin position="17"/>
        <end position="42"/>
    </location>
</feature>
<proteinExistence type="predicted"/>
<evidence type="ECO:0000313" key="2">
    <source>
        <dbReference type="EMBL" id="NYD54512.1"/>
    </source>
</evidence>
<name>A0A7Y9EV37_9MICO</name>
<evidence type="ECO:0000256" key="1">
    <source>
        <dbReference type="SAM" id="MobiDB-lite"/>
    </source>
</evidence>
<gene>
    <name evidence="2" type="ORF">BKA02_001567</name>
</gene>
<protein>
    <submittedName>
        <fullName evidence="2">Uncharacterized protein</fullName>
    </submittedName>
</protein>
<accession>A0A7Y9EV37</accession>
<dbReference type="AlphaFoldDB" id="A0A7Y9EV37"/>
<sequence length="265" mass="28979">MHSPVSYSDADGLRPIIQPPPGGGNPYTPAPRPAPAYQPPAPGGHWRPTPPAAGNEPSSDISAVALLGDWNSRRVALLSFTLYRQYINSEDNRRISRVSDRWYKTFDGAVEAGIKYKARGELDIEHLLQAVVLSGIYEAGTTLNMNFKTGGKWDAKVPIKALSGLGNRDYMYPAQSDGASIRSDVFGNVIFGAMTARYHLELDTAQLAGNMGTPEAGIGNDPVDDIAIAIAIAIGFELFEKYSTKFTFRQYYETILAHCYEIECK</sequence>
<feature type="region of interest" description="Disordered" evidence="1">
    <location>
        <begin position="1"/>
        <end position="57"/>
    </location>
</feature>
<organism evidence="2 3">
    <name type="scientific">Microbacterium pseudoresistens</name>
    <dbReference type="NCBI Taxonomy" id="640634"/>
    <lineage>
        <taxon>Bacteria</taxon>
        <taxon>Bacillati</taxon>
        <taxon>Actinomycetota</taxon>
        <taxon>Actinomycetes</taxon>
        <taxon>Micrococcales</taxon>
        <taxon>Microbacteriaceae</taxon>
        <taxon>Microbacterium</taxon>
    </lineage>
</organism>